<organism evidence="4 5">
    <name type="scientific">Lomentospora prolificans</name>
    <dbReference type="NCBI Taxonomy" id="41688"/>
    <lineage>
        <taxon>Eukaryota</taxon>
        <taxon>Fungi</taxon>
        <taxon>Dikarya</taxon>
        <taxon>Ascomycota</taxon>
        <taxon>Pezizomycotina</taxon>
        <taxon>Sordariomycetes</taxon>
        <taxon>Hypocreomycetidae</taxon>
        <taxon>Microascales</taxon>
        <taxon>Microascaceae</taxon>
        <taxon>Lomentospora</taxon>
    </lineage>
</organism>
<evidence type="ECO:0000313" key="5">
    <source>
        <dbReference type="Proteomes" id="UP000233524"/>
    </source>
</evidence>
<dbReference type="GO" id="GO:0030686">
    <property type="term" value="C:90S preribosome"/>
    <property type="evidence" value="ECO:0007669"/>
    <property type="project" value="TreeGrafter"/>
</dbReference>
<dbReference type="InterPro" id="IPR037393">
    <property type="entry name" value="Bud22/SRFB1"/>
</dbReference>
<gene>
    <name evidence="4" type="ORF">jhhlp_008422</name>
</gene>
<dbReference type="STRING" id="41688.A0A2N3MY06"/>
<comment type="caution">
    <text evidence="4">The sequence shown here is derived from an EMBL/GenBank/DDBJ whole genome shotgun (WGS) entry which is preliminary data.</text>
</comment>
<dbReference type="GO" id="GO:0030490">
    <property type="term" value="P:maturation of SSU-rRNA"/>
    <property type="evidence" value="ECO:0007669"/>
    <property type="project" value="TreeGrafter"/>
</dbReference>
<dbReference type="InterPro" id="IPR015158">
    <property type="entry name" value="Bud22_dom"/>
</dbReference>
<protein>
    <recommendedName>
        <fullName evidence="3">Bud22 domain-containing protein</fullName>
    </recommendedName>
</protein>
<evidence type="ECO:0000313" key="4">
    <source>
        <dbReference type="EMBL" id="PKS05055.1"/>
    </source>
</evidence>
<feature type="compositionally biased region" description="Basic and acidic residues" evidence="2">
    <location>
        <begin position="155"/>
        <end position="178"/>
    </location>
</feature>
<feature type="compositionally biased region" description="Basic and acidic residues" evidence="2">
    <location>
        <begin position="315"/>
        <end position="333"/>
    </location>
</feature>
<feature type="domain" description="Bud22" evidence="3">
    <location>
        <begin position="17"/>
        <end position="499"/>
    </location>
</feature>
<dbReference type="AlphaFoldDB" id="A0A2N3MY06"/>
<dbReference type="OrthoDB" id="3364872at2759"/>
<keyword evidence="1" id="KW-0175">Coiled coil</keyword>
<dbReference type="Proteomes" id="UP000233524">
    <property type="component" value="Unassembled WGS sequence"/>
</dbReference>
<feature type="compositionally biased region" description="Basic and acidic residues" evidence="2">
    <location>
        <begin position="410"/>
        <end position="420"/>
    </location>
</feature>
<evidence type="ECO:0000256" key="2">
    <source>
        <dbReference type="SAM" id="MobiDB-lite"/>
    </source>
</evidence>
<dbReference type="PANTHER" id="PTHR23325:SF1">
    <property type="entry name" value="SERUM RESPONSE FACTOR-BINDING PROTEIN 1"/>
    <property type="match status" value="1"/>
</dbReference>
<reference evidence="4 5" key="1">
    <citation type="journal article" date="2017" name="G3 (Bethesda)">
        <title>First Draft Genome Sequence of the Pathogenic Fungus Lomentospora prolificans (Formerly Scedosporium prolificans).</title>
        <authorList>
            <person name="Luo R."/>
            <person name="Zimin A."/>
            <person name="Workman R."/>
            <person name="Fan Y."/>
            <person name="Pertea G."/>
            <person name="Grossman N."/>
            <person name="Wear M.P."/>
            <person name="Jia B."/>
            <person name="Miller H."/>
            <person name="Casadevall A."/>
            <person name="Timp W."/>
            <person name="Zhang S.X."/>
            <person name="Salzberg S.L."/>
        </authorList>
    </citation>
    <scope>NUCLEOTIDE SEQUENCE [LARGE SCALE GENOMIC DNA]</scope>
    <source>
        <strain evidence="4 5">JHH-5317</strain>
    </source>
</reference>
<dbReference type="GO" id="GO:0005634">
    <property type="term" value="C:nucleus"/>
    <property type="evidence" value="ECO:0007669"/>
    <property type="project" value="TreeGrafter"/>
</dbReference>
<feature type="compositionally biased region" description="Basic and acidic residues" evidence="2">
    <location>
        <begin position="461"/>
        <end position="476"/>
    </location>
</feature>
<dbReference type="EMBL" id="NLAX01001623">
    <property type="protein sequence ID" value="PKS05055.1"/>
    <property type="molecule type" value="Genomic_DNA"/>
</dbReference>
<evidence type="ECO:0000256" key="1">
    <source>
        <dbReference type="ARBA" id="ARBA00023054"/>
    </source>
</evidence>
<keyword evidence="5" id="KW-1185">Reference proteome</keyword>
<proteinExistence type="predicted"/>
<feature type="compositionally biased region" description="Acidic residues" evidence="2">
    <location>
        <begin position="213"/>
        <end position="223"/>
    </location>
</feature>
<dbReference type="Pfam" id="PF09073">
    <property type="entry name" value="BUD22"/>
    <property type="match status" value="1"/>
</dbReference>
<name>A0A2N3MY06_9PEZI</name>
<dbReference type="InParanoid" id="A0A2N3MY06"/>
<feature type="compositionally biased region" description="Basic and acidic residues" evidence="2">
    <location>
        <begin position="185"/>
        <end position="211"/>
    </location>
</feature>
<evidence type="ECO:0000259" key="3">
    <source>
        <dbReference type="Pfam" id="PF09073"/>
    </source>
</evidence>
<feature type="region of interest" description="Disordered" evidence="2">
    <location>
        <begin position="139"/>
        <end position="499"/>
    </location>
</feature>
<feature type="compositionally biased region" description="Acidic residues" evidence="2">
    <location>
        <begin position="279"/>
        <end position="295"/>
    </location>
</feature>
<dbReference type="VEuPathDB" id="FungiDB:jhhlp_008422"/>
<sequence>MPKRKRPNETLEGKLPQFKTDLFRALKKVKGFERQRLSRRLHEKGLPEDRKEKYELEVAVLKSLDLHQTAFHYLYTSLLKIKSISNHPDLPKEVRQEFPNPDLEEKEKAALHHVTSCLFNRLEVRQVMDRIINETCETLDVPPPEKKKPKKKGAKEKEDDHEKKLEEKAIDTEAEKEAPQAQTRELSDRKAEKRKKAEKDKKRLLDDKSVSGDDGEGSDDEAEERTFSKYDRLLGGSSESDADSESESDGGVTIQKGKYKTRSIRIRDMSISLSPESSDVSEPEVEPDLESEPESSSEFAGFSDSEADLGTTRLSKVEKPSEITSKKTKEKPAKAARSTGAAPARPTDSTFLPSLMGGYISGSESASDVDVAPRKNRLGQKQRQAIWEKKYGAKAKHLAEPQKPQKKGNSRRDDGWDLRRGAVGGEDAGQRKPWKKGIDNPLAAMSRGSGTQKQARARPVTKKDDEGPLHPSWEARKKAKQQAQKIVIQPSAANKIVFD</sequence>
<accession>A0A2N3MY06</accession>
<dbReference type="PANTHER" id="PTHR23325">
    <property type="entry name" value="SERUM RESPONSE FACTOR-BINDING"/>
    <property type="match status" value="1"/>
</dbReference>